<keyword evidence="3" id="KW-1185">Reference proteome</keyword>
<dbReference type="SUPFAM" id="SSF52266">
    <property type="entry name" value="SGNH hydrolase"/>
    <property type="match status" value="1"/>
</dbReference>
<evidence type="ECO:0000259" key="1">
    <source>
        <dbReference type="Pfam" id="PF13472"/>
    </source>
</evidence>
<name>A0ABU5DVH8_9PROT</name>
<dbReference type="GO" id="GO:0016787">
    <property type="term" value="F:hydrolase activity"/>
    <property type="evidence" value="ECO:0007669"/>
    <property type="project" value="UniProtKB-KW"/>
</dbReference>
<dbReference type="Gene3D" id="3.40.50.1110">
    <property type="entry name" value="SGNH hydrolase"/>
    <property type="match status" value="1"/>
</dbReference>
<evidence type="ECO:0000313" key="3">
    <source>
        <dbReference type="Proteomes" id="UP001271769"/>
    </source>
</evidence>
<dbReference type="InterPro" id="IPR013830">
    <property type="entry name" value="SGNH_hydro"/>
</dbReference>
<comment type="caution">
    <text evidence="2">The sequence shown here is derived from an EMBL/GenBank/DDBJ whole genome shotgun (WGS) entry which is preliminary data.</text>
</comment>
<dbReference type="EC" id="3.1.-.-" evidence="2"/>
<dbReference type="EMBL" id="JAXCLX010000001">
    <property type="protein sequence ID" value="MDY0870934.1"/>
    <property type="molecule type" value="Genomic_DNA"/>
</dbReference>
<sequence length="386" mass="41804">MATTLRTTVIGGSNTVMEPGYLGQMLAAAARQGVTLDIVENLAVGGTTSAYGLFRLKTSDALERSDLLVIEYALNDAFIYGDERRQFRHWSRIYEGILRYALTRNPRLKICTLILGARNGSWLGSVPSIDAGIRYLSDWYGTIVVDISRDLMRRFGRDVVTDPGFYVDQGHYARPVATAMVADLAADGLISGLSTSTAGMTLPPPVDPDHFAEAGTIDVPALFAAAPDAPLVEYHNRRFAFTAIDIARHRLELELSGGKLLGVFHMSAPNMAPLMLARGETGHHCSLLKAGVRDGKFKFLAGMLPCEFLYGADLLQKTASERFTLARAGDDPALKTHIAKDNVASRPGIGSEVLPLIGLLYSGTRRGFSIVTEAPQPHLRRAANSA</sequence>
<dbReference type="RefSeq" id="WP_320499305.1">
    <property type="nucleotide sequence ID" value="NZ_JAXCLX010000001.1"/>
</dbReference>
<dbReference type="Proteomes" id="UP001271769">
    <property type="component" value="Unassembled WGS sequence"/>
</dbReference>
<proteinExistence type="predicted"/>
<gene>
    <name evidence="2" type="ORF">SMD31_03335</name>
</gene>
<dbReference type="InterPro" id="IPR036514">
    <property type="entry name" value="SGNH_hydro_sf"/>
</dbReference>
<keyword evidence="2" id="KW-0378">Hydrolase</keyword>
<accession>A0ABU5DVH8</accession>
<reference evidence="2 3" key="1">
    <citation type="journal article" date="2013" name="Antonie Van Leeuwenhoek">
        <title>Dongia rigui sp. nov., isolated from freshwater of a large wetland in Korea.</title>
        <authorList>
            <person name="Baik K.S."/>
            <person name="Hwang Y.M."/>
            <person name="Choi J.S."/>
            <person name="Kwon J."/>
            <person name="Seong C.N."/>
        </authorList>
    </citation>
    <scope>NUCLEOTIDE SEQUENCE [LARGE SCALE GENOMIC DNA]</scope>
    <source>
        <strain evidence="2 3">04SU4-P</strain>
    </source>
</reference>
<protein>
    <submittedName>
        <fullName evidence="2">SGNH/GDSL hydrolase family protein</fullName>
        <ecNumber evidence="2">3.1.-.-</ecNumber>
    </submittedName>
</protein>
<dbReference type="Pfam" id="PF13472">
    <property type="entry name" value="Lipase_GDSL_2"/>
    <property type="match status" value="1"/>
</dbReference>
<feature type="domain" description="SGNH hydrolase-type esterase" evidence="1">
    <location>
        <begin position="18"/>
        <end position="152"/>
    </location>
</feature>
<organism evidence="2 3">
    <name type="scientific">Dongia rigui</name>
    <dbReference type="NCBI Taxonomy" id="940149"/>
    <lineage>
        <taxon>Bacteria</taxon>
        <taxon>Pseudomonadati</taxon>
        <taxon>Pseudomonadota</taxon>
        <taxon>Alphaproteobacteria</taxon>
        <taxon>Rhodospirillales</taxon>
        <taxon>Dongiaceae</taxon>
        <taxon>Dongia</taxon>
    </lineage>
</organism>
<dbReference type="CDD" id="cd00229">
    <property type="entry name" value="SGNH_hydrolase"/>
    <property type="match status" value="1"/>
</dbReference>
<evidence type="ECO:0000313" key="2">
    <source>
        <dbReference type="EMBL" id="MDY0870934.1"/>
    </source>
</evidence>